<gene>
    <name evidence="7" type="ORF">GLW07_06820</name>
</gene>
<accession>A0A845EWZ8</accession>
<dbReference type="InterPro" id="IPR042518">
    <property type="entry name" value="SirC_C"/>
</dbReference>
<dbReference type="Gene3D" id="1.10.8.610">
    <property type="entry name" value="SirC, precorrin-2 dehydrogenase, C-terminal helical domain-like"/>
    <property type="match status" value="1"/>
</dbReference>
<sequence length="193" mass="21544">MSEYPVSLNLTEKRIVIVGGGRIALRKLKGLLGCGAILIVVSPEINEEIKNLVDFDTITFVEREVKGSDLQDAFLIIVATNSFEVNEFVINQVGDHQLVNASHQADRGNVSLPATLKRGRLIISVFTGGASPLLARKIRDDLSSKYDESYSKRLEYLYEKRLAIKSENISESEKKNELEKVMNHALTEPLEID</sequence>
<evidence type="ECO:0000256" key="2">
    <source>
        <dbReference type="ARBA" id="ARBA00012400"/>
    </source>
</evidence>
<comment type="caution">
    <text evidence="7">The sequence shown here is derived from an EMBL/GenBank/DDBJ whole genome shotgun (WGS) entry which is preliminary data.</text>
</comment>
<dbReference type="SUPFAM" id="SSF75615">
    <property type="entry name" value="Siroheme synthase middle domains-like"/>
    <property type="match status" value="1"/>
</dbReference>
<keyword evidence="5" id="KW-0627">Porphyrin biosynthesis</keyword>
<dbReference type="UniPathway" id="UPA00262">
    <property type="reaction ID" value="UER00222"/>
</dbReference>
<dbReference type="GO" id="GO:0019354">
    <property type="term" value="P:siroheme biosynthetic process"/>
    <property type="evidence" value="ECO:0007669"/>
    <property type="project" value="UniProtKB-UniPathway"/>
</dbReference>
<dbReference type="GO" id="GO:0043115">
    <property type="term" value="F:precorrin-2 dehydrogenase activity"/>
    <property type="evidence" value="ECO:0007669"/>
    <property type="project" value="UniProtKB-EC"/>
</dbReference>
<dbReference type="Gene3D" id="3.40.50.720">
    <property type="entry name" value="NAD(P)-binding Rossmann-like Domain"/>
    <property type="match status" value="1"/>
</dbReference>
<evidence type="ECO:0000256" key="5">
    <source>
        <dbReference type="ARBA" id="ARBA00023244"/>
    </source>
</evidence>
<keyword evidence="3" id="KW-0560">Oxidoreductase</keyword>
<dbReference type="Pfam" id="PF13241">
    <property type="entry name" value="NAD_binding_7"/>
    <property type="match status" value="1"/>
</dbReference>
<evidence type="ECO:0000313" key="7">
    <source>
        <dbReference type="EMBL" id="MYL63071.1"/>
    </source>
</evidence>
<evidence type="ECO:0000256" key="6">
    <source>
        <dbReference type="ARBA" id="ARBA00047561"/>
    </source>
</evidence>
<keyword evidence="4" id="KW-0520">NAD</keyword>
<proteinExistence type="predicted"/>
<dbReference type="PANTHER" id="PTHR35330:SF1">
    <property type="entry name" value="SIROHEME BIOSYNTHESIS PROTEIN MET8"/>
    <property type="match status" value="1"/>
</dbReference>
<name>A0A845EWZ8_9BACL</name>
<dbReference type="EMBL" id="WMEY01000002">
    <property type="protein sequence ID" value="MYL63071.1"/>
    <property type="molecule type" value="Genomic_DNA"/>
</dbReference>
<evidence type="ECO:0000313" key="8">
    <source>
        <dbReference type="Proteomes" id="UP000447833"/>
    </source>
</evidence>
<evidence type="ECO:0000256" key="4">
    <source>
        <dbReference type="ARBA" id="ARBA00023027"/>
    </source>
</evidence>
<dbReference type="InterPro" id="IPR036291">
    <property type="entry name" value="NAD(P)-bd_dom_sf"/>
</dbReference>
<evidence type="ECO:0000256" key="3">
    <source>
        <dbReference type="ARBA" id="ARBA00023002"/>
    </source>
</evidence>
<dbReference type="NCBIfam" id="TIGR01470">
    <property type="entry name" value="cysG_Nterm"/>
    <property type="match status" value="1"/>
</dbReference>
<comment type="catalytic activity">
    <reaction evidence="6">
        <text>precorrin-2 + NAD(+) = sirohydrochlorin + NADH + 2 H(+)</text>
        <dbReference type="Rhea" id="RHEA:15613"/>
        <dbReference type="ChEBI" id="CHEBI:15378"/>
        <dbReference type="ChEBI" id="CHEBI:57540"/>
        <dbReference type="ChEBI" id="CHEBI:57945"/>
        <dbReference type="ChEBI" id="CHEBI:58351"/>
        <dbReference type="ChEBI" id="CHEBI:58827"/>
        <dbReference type="EC" id="1.3.1.76"/>
    </reaction>
</comment>
<dbReference type="SUPFAM" id="SSF51735">
    <property type="entry name" value="NAD(P)-binding Rossmann-fold domains"/>
    <property type="match status" value="1"/>
</dbReference>
<comment type="pathway">
    <text evidence="1">Porphyrin-containing compound metabolism; siroheme biosynthesis; sirohydrochlorin from precorrin-2: step 1/1.</text>
</comment>
<dbReference type="InterPro" id="IPR028161">
    <property type="entry name" value="Met8-like"/>
</dbReference>
<dbReference type="EC" id="1.3.1.76" evidence="2"/>
<organism evidence="7 8">
    <name type="scientific">Guptibacillus hwajinpoensis</name>
    <dbReference type="NCBI Taxonomy" id="208199"/>
    <lineage>
        <taxon>Bacteria</taxon>
        <taxon>Bacillati</taxon>
        <taxon>Bacillota</taxon>
        <taxon>Bacilli</taxon>
        <taxon>Bacillales</taxon>
        <taxon>Guptibacillaceae</taxon>
        <taxon>Guptibacillus</taxon>
    </lineage>
</organism>
<dbReference type="AlphaFoldDB" id="A0A845EWZ8"/>
<dbReference type="InterPro" id="IPR006367">
    <property type="entry name" value="Sirohaem_synthase_N"/>
</dbReference>
<reference evidence="7 8" key="1">
    <citation type="submission" date="2019-11" db="EMBL/GenBank/DDBJ databases">
        <title>Genome sequences of 17 halophilic strains isolated from different environments.</title>
        <authorList>
            <person name="Furrow R.E."/>
        </authorList>
    </citation>
    <scope>NUCLEOTIDE SEQUENCE [LARGE SCALE GENOMIC DNA]</scope>
    <source>
        <strain evidence="7 8">22506_14_FS</strain>
    </source>
</reference>
<dbReference type="PANTHER" id="PTHR35330">
    <property type="entry name" value="SIROHEME BIOSYNTHESIS PROTEIN MET8"/>
    <property type="match status" value="1"/>
</dbReference>
<dbReference type="GO" id="GO:0004325">
    <property type="term" value="F:ferrochelatase activity"/>
    <property type="evidence" value="ECO:0007669"/>
    <property type="project" value="InterPro"/>
</dbReference>
<dbReference type="Proteomes" id="UP000447833">
    <property type="component" value="Unassembled WGS sequence"/>
</dbReference>
<dbReference type="RefSeq" id="WP_160918763.1">
    <property type="nucleotide sequence ID" value="NZ_WMEY01000002.1"/>
</dbReference>
<protein>
    <recommendedName>
        <fullName evidence="2">precorrin-2 dehydrogenase</fullName>
        <ecNumber evidence="2">1.3.1.76</ecNumber>
    </recommendedName>
</protein>
<evidence type="ECO:0000256" key="1">
    <source>
        <dbReference type="ARBA" id="ARBA00005010"/>
    </source>
</evidence>